<name>A0A8J2KX32_9HEXA</name>
<accession>A0A8J2KX32</accession>
<dbReference type="Proteomes" id="UP000708208">
    <property type="component" value="Unassembled WGS sequence"/>
</dbReference>
<organism evidence="1 2">
    <name type="scientific">Allacma fusca</name>
    <dbReference type="NCBI Taxonomy" id="39272"/>
    <lineage>
        <taxon>Eukaryota</taxon>
        <taxon>Metazoa</taxon>
        <taxon>Ecdysozoa</taxon>
        <taxon>Arthropoda</taxon>
        <taxon>Hexapoda</taxon>
        <taxon>Collembola</taxon>
        <taxon>Symphypleona</taxon>
        <taxon>Sminthuridae</taxon>
        <taxon>Allacma</taxon>
    </lineage>
</organism>
<dbReference type="OrthoDB" id="409374at2759"/>
<gene>
    <name evidence="1" type="ORF">AFUS01_LOCUS22388</name>
</gene>
<keyword evidence="2" id="KW-1185">Reference proteome</keyword>
<proteinExistence type="predicted"/>
<comment type="caution">
    <text evidence="1">The sequence shown here is derived from an EMBL/GenBank/DDBJ whole genome shotgun (WGS) entry which is preliminary data.</text>
</comment>
<protein>
    <submittedName>
        <fullName evidence="1">Uncharacterized protein</fullName>
    </submittedName>
</protein>
<dbReference type="AlphaFoldDB" id="A0A8J2KX32"/>
<dbReference type="EMBL" id="CAJVCH010260178">
    <property type="protein sequence ID" value="CAG7733975.1"/>
    <property type="molecule type" value="Genomic_DNA"/>
</dbReference>
<reference evidence="1" key="1">
    <citation type="submission" date="2021-06" db="EMBL/GenBank/DDBJ databases">
        <authorList>
            <person name="Hodson N. C."/>
            <person name="Mongue J. A."/>
            <person name="Jaron S. K."/>
        </authorList>
    </citation>
    <scope>NUCLEOTIDE SEQUENCE</scope>
</reference>
<evidence type="ECO:0000313" key="2">
    <source>
        <dbReference type="Proteomes" id="UP000708208"/>
    </source>
</evidence>
<evidence type="ECO:0000313" key="1">
    <source>
        <dbReference type="EMBL" id="CAG7733975.1"/>
    </source>
</evidence>
<sequence length="400" mass="44854">MLAVVLCVFPASSELQVEMGFKSFGSSCDRSEECNRNLWLECYQGKCNCTKPSETIYDQRIDRCTGKFGSSCFQWGVGPYCQENSICKLVPQSEFTTGPFKKTRAQYHGQCQAPESQFHQDCDDTREGSKCAEGMACRRGKCDCNPDHRQYYDETRQKCSISPGGRCNMRWDSRCGNNSICTPNNKDRSVYSCQCSSDSELDEDSNQCKIRYLGRCNSLNRECNPDKYLNCLDGICICRNPLNHKYSLRRQICMTLVGSSCNHPIGKVDKTPTETKVLNETKGPPCTENADCLNGKCECSGNYFETPDRTCQRDIPYESACEDGQCNNYKGMVCRQGKCSCFDQNNMLYQDKHKACLAQLGSACGKVTIDGFNNNQQIWIGCARPATCAETTSGTFKCLS</sequence>